<gene>
    <name evidence="9" type="ORF">UX13_C0041G0010</name>
</gene>
<dbReference type="GO" id="GO:0005886">
    <property type="term" value="C:plasma membrane"/>
    <property type="evidence" value="ECO:0007669"/>
    <property type="project" value="UniProtKB-SubCell"/>
</dbReference>
<accession>A0A0G1MMI3</accession>
<dbReference type="EMBL" id="LCLA01000041">
    <property type="protein sequence ID" value="KKU09399.1"/>
    <property type="molecule type" value="Genomic_DNA"/>
</dbReference>
<dbReference type="AlphaFoldDB" id="A0A0G1MMI3"/>
<evidence type="ECO:0000256" key="2">
    <source>
        <dbReference type="ARBA" id="ARBA00022448"/>
    </source>
</evidence>
<dbReference type="InterPro" id="IPR011701">
    <property type="entry name" value="MFS"/>
</dbReference>
<comment type="subcellular location">
    <subcellularLocation>
        <location evidence="1">Cell membrane</location>
        <topology evidence="1">Multi-pass membrane protein</topology>
    </subcellularLocation>
</comment>
<protein>
    <recommendedName>
        <fullName evidence="8">Major facilitator superfamily (MFS) profile domain-containing protein</fullName>
    </recommendedName>
</protein>
<evidence type="ECO:0000313" key="9">
    <source>
        <dbReference type="EMBL" id="KKU09399.1"/>
    </source>
</evidence>
<feature type="transmembrane region" description="Helical" evidence="7">
    <location>
        <begin position="258"/>
        <end position="281"/>
    </location>
</feature>
<feature type="transmembrane region" description="Helical" evidence="7">
    <location>
        <begin position="102"/>
        <end position="120"/>
    </location>
</feature>
<evidence type="ECO:0000256" key="3">
    <source>
        <dbReference type="ARBA" id="ARBA00022475"/>
    </source>
</evidence>
<dbReference type="PANTHER" id="PTHR43266:SF2">
    <property type="entry name" value="MAJOR FACILITATOR SUPERFAMILY (MFS) PROFILE DOMAIN-CONTAINING PROTEIN"/>
    <property type="match status" value="1"/>
</dbReference>
<feature type="transmembrane region" description="Helical" evidence="7">
    <location>
        <begin position="47"/>
        <end position="67"/>
    </location>
</feature>
<dbReference type="PROSITE" id="PS50850">
    <property type="entry name" value="MFS"/>
    <property type="match status" value="1"/>
</dbReference>
<dbReference type="CDD" id="cd06173">
    <property type="entry name" value="MFS_MefA_like"/>
    <property type="match status" value="1"/>
</dbReference>
<evidence type="ECO:0000259" key="8">
    <source>
        <dbReference type="PROSITE" id="PS50850"/>
    </source>
</evidence>
<dbReference type="InterPro" id="IPR020846">
    <property type="entry name" value="MFS_dom"/>
</dbReference>
<evidence type="ECO:0000256" key="5">
    <source>
        <dbReference type="ARBA" id="ARBA00022989"/>
    </source>
</evidence>
<feature type="transmembrane region" description="Helical" evidence="7">
    <location>
        <begin position="225"/>
        <end position="246"/>
    </location>
</feature>
<feature type="domain" description="Major facilitator superfamily (MFS) profile" evidence="8">
    <location>
        <begin position="13"/>
        <end position="409"/>
    </location>
</feature>
<feature type="transmembrane region" description="Helical" evidence="7">
    <location>
        <begin position="384"/>
        <end position="403"/>
    </location>
</feature>
<comment type="caution">
    <text evidence="9">The sequence shown here is derived from an EMBL/GenBank/DDBJ whole genome shotgun (WGS) entry which is preliminary data.</text>
</comment>
<feature type="transmembrane region" description="Helical" evidence="7">
    <location>
        <begin position="79"/>
        <end position="96"/>
    </location>
</feature>
<dbReference type="SUPFAM" id="SSF103473">
    <property type="entry name" value="MFS general substrate transporter"/>
    <property type="match status" value="1"/>
</dbReference>
<sequence length="419" mass="46292">MITEFKPILKNSRFLYLWTSQILSQITVHIMNFLLLARLFTVTGSSIATSLLWVAYALSAVFFGPIGAASVDLVSRRKMLMITNLLQALTVFAYIFTHQSSIFLLYAVVLIYSLFNQFYVPAESASLPSVVPKNLLPQANSLFFITQQAAIVIGFGSAGILQKFLGFNGSLIVCSAFLFIAFVSVAFLPELKPRKAVPESLEKLLIAFFKTIVEGYDFIKSKKSVLFPLLLLLGIQIAAAMVVINLPLIAEEILKVSIAYAGVLVVVPGGIGATIGSVLVSKQLKKGERKKEVIEFSLLLLGTAILLMIYLIPYLTTLLRVIVGPFLLILVGIGFIGITVPTLTYLQEATPLGMRGRVFGNFWFLVTIATIFPVLFSGLITEFFGVRILLLFLCIVLFLVFYYSRKRGQKLIEEHFAGE</sequence>
<evidence type="ECO:0000256" key="1">
    <source>
        <dbReference type="ARBA" id="ARBA00004651"/>
    </source>
</evidence>
<evidence type="ECO:0000256" key="7">
    <source>
        <dbReference type="SAM" id="Phobius"/>
    </source>
</evidence>
<reference evidence="9 10" key="1">
    <citation type="journal article" date="2015" name="Nature">
        <title>rRNA introns, odd ribosomes, and small enigmatic genomes across a large radiation of phyla.</title>
        <authorList>
            <person name="Brown C.T."/>
            <person name="Hug L.A."/>
            <person name="Thomas B.C."/>
            <person name="Sharon I."/>
            <person name="Castelle C.J."/>
            <person name="Singh A."/>
            <person name="Wilkins M.J."/>
            <person name="Williams K.H."/>
            <person name="Banfield J.F."/>
        </authorList>
    </citation>
    <scope>NUCLEOTIDE SEQUENCE [LARGE SCALE GENOMIC DNA]</scope>
</reference>
<dbReference type="Proteomes" id="UP000034329">
    <property type="component" value="Unassembled WGS sequence"/>
</dbReference>
<keyword evidence="4 7" id="KW-0812">Transmembrane</keyword>
<keyword evidence="2" id="KW-0813">Transport</keyword>
<evidence type="ECO:0000256" key="4">
    <source>
        <dbReference type="ARBA" id="ARBA00022692"/>
    </source>
</evidence>
<feature type="transmembrane region" description="Helical" evidence="7">
    <location>
        <begin position="293"/>
        <end position="315"/>
    </location>
</feature>
<evidence type="ECO:0000256" key="6">
    <source>
        <dbReference type="ARBA" id="ARBA00023136"/>
    </source>
</evidence>
<evidence type="ECO:0000313" key="10">
    <source>
        <dbReference type="Proteomes" id="UP000034329"/>
    </source>
</evidence>
<feature type="transmembrane region" description="Helical" evidence="7">
    <location>
        <begin position="321"/>
        <end position="346"/>
    </location>
</feature>
<dbReference type="Pfam" id="PF07690">
    <property type="entry name" value="MFS_1"/>
    <property type="match status" value="1"/>
</dbReference>
<dbReference type="InterPro" id="IPR036259">
    <property type="entry name" value="MFS_trans_sf"/>
</dbReference>
<keyword evidence="5 7" id="KW-1133">Transmembrane helix</keyword>
<feature type="transmembrane region" description="Helical" evidence="7">
    <location>
        <begin position="14"/>
        <end position="35"/>
    </location>
</feature>
<dbReference type="Gene3D" id="1.20.1250.20">
    <property type="entry name" value="MFS general substrate transporter like domains"/>
    <property type="match status" value="1"/>
</dbReference>
<proteinExistence type="predicted"/>
<organism evidence="9 10">
    <name type="scientific">Candidatus Woesebacteria bacterium GW2011_GWB1_45_5</name>
    <dbReference type="NCBI Taxonomy" id="1618581"/>
    <lineage>
        <taxon>Bacteria</taxon>
        <taxon>Candidatus Woeseibacteriota</taxon>
    </lineage>
</organism>
<keyword evidence="3" id="KW-1003">Cell membrane</keyword>
<name>A0A0G1MMI3_9BACT</name>
<dbReference type="PANTHER" id="PTHR43266">
    <property type="entry name" value="MACROLIDE-EFFLUX PROTEIN"/>
    <property type="match status" value="1"/>
</dbReference>
<feature type="transmembrane region" description="Helical" evidence="7">
    <location>
        <begin position="167"/>
        <end position="188"/>
    </location>
</feature>
<feature type="transmembrane region" description="Helical" evidence="7">
    <location>
        <begin position="358"/>
        <end position="378"/>
    </location>
</feature>
<keyword evidence="6 7" id="KW-0472">Membrane</keyword>
<dbReference type="GO" id="GO:0022857">
    <property type="term" value="F:transmembrane transporter activity"/>
    <property type="evidence" value="ECO:0007669"/>
    <property type="project" value="InterPro"/>
</dbReference>